<accession>A0A6P1W149</accession>
<dbReference type="Pfam" id="PF12833">
    <property type="entry name" value="HTH_18"/>
    <property type="match status" value="1"/>
</dbReference>
<dbReference type="GO" id="GO:0003700">
    <property type="term" value="F:DNA-binding transcription factor activity"/>
    <property type="evidence" value="ECO:0007669"/>
    <property type="project" value="InterPro"/>
</dbReference>
<dbReference type="InterPro" id="IPR020449">
    <property type="entry name" value="Tscrpt_reg_AraC-type_HTH"/>
</dbReference>
<dbReference type="InterPro" id="IPR018060">
    <property type="entry name" value="HTH_AraC"/>
</dbReference>
<evidence type="ECO:0000256" key="2">
    <source>
        <dbReference type="ARBA" id="ARBA00023125"/>
    </source>
</evidence>
<sequence>MQQLTLDAKTIDMLRNIPDLIPVFREYYEDWSVRIFNREQYECRNYLSPNRRDFYKVLLITEGAGVFTMGQNTYYIDEPTILYIHPNDIISWKNLSEKVGGYYCLFKKGYIQDHPQLKATIDKYALYTNKEKSVIRLTVQDATALNQFFVLMHQQELSGNSLWEDAIQAYLQLLMIESIRVAQFPKPDTVSDEFRHIHAFFHLLEEETAHINYTNPIRLKTAKEFASNLAVHPNHLNALLKKHTGQNVSTHIRSRLLEEAKVLLLQTDWTLQDIGFSIGFAEQSNFNLFFKKNTGITPAEFRRSAHR</sequence>
<dbReference type="KEGG" id="senf:GJR95_23270"/>
<dbReference type="PROSITE" id="PS01124">
    <property type="entry name" value="HTH_ARAC_FAMILY_2"/>
    <property type="match status" value="1"/>
</dbReference>
<dbReference type="Proteomes" id="UP000464577">
    <property type="component" value="Chromosome"/>
</dbReference>
<gene>
    <name evidence="5" type="ORF">GJR95_23270</name>
</gene>
<dbReference type="Pfam" id="PF02311">
    <property type="entry name" value="AraC_binding"/>
    <property type="match status" value="1"/>
</dbReference>
<evidence type="ECO:0000313" key="6">
    <source>
        <dbReference type="Proteomes" id="UP000464577"/>
    </source>
</evidence>
<keyword evidence="2" id="KW-0238">DNA-binding</keyword>
<evidence type="ECO:0000313" key="5">
    <source>
        <dbReference type="EMBL" id="QHV97747.1"/>
    </source>
</evidence>
<protein>
    <submittedName>
        <fullName evidence="5">Helix-turn-helix domain-containing protein</fullName>
    </submittedName>
</protein>
<proteinExistence type="predicted"/>
<dbReference type="EMBL" id="CP045997">
    <property type="protein sequence ID" value="QHV97747.1"/>
    <property type="molecule type" value="Genomic_DNA"/>
</dbReference>
<dbReference type="SMART" id="SM00342">
    <property type="entry name" value="HTH_ARAC"/>
    <property type="match status" value="1"/>
</dbReference>
<keyword evidence="6" id="KW-1185">Reference proteome</keyword>
<dbReference type="InterPro" id="IPR009057">
    <property type="entry name" value="Homeodomain-like_sf"/>
</dbReference>
<dbReference type="PANTHER" id="PTHR43280">
    <property type="entry name" value="ARAC-FAMILY TRANSCRIPTIONAL REGULATOR"/>
    <property type="match status" value="1"/>
</dbReference>
<dbReference type="RefSeq" id="WP_162388158.1">
    <property type="nucleotide sequence ID" value="NZ_CP045997.1"/>
</dbReference>
<dbReference type="PANTHER" id="PTHR43280:SF32">
    <property type="entry name" value="TRANSCRIPTIONAL REGULATORY PROTEIN"/>
    <property type="match status" value="1"/>
</dbReference>
<evidence type="ECO:0000259" key="4">
    <source>
        <dbReference type="PROSITE" id="PS01124"/>
    </source>
</evidence>
<dbReference type="AlphaFoldDB" id="A0A6P1W149"/>
<feature type="domain" description="HTH araC/xylS-type" evidence="4">
    <location>
        <begin position="198"/>
        <end position="304"/>
    </location>
</feature>
<reference evidence="5 6" key="1">
    <citation type="submission" date="2019-11" db="EMBL/GenBank/DDBJ databases">
        <title>Spirosoma endbachense sp. nov., isolated from a natural salt meadow.</title>
        <authorList>
            <person name="Rojas J."/>
            <person name="Ambika Manirajan B."/>
            <person name="Ratering S."/>
            <person name="Suarez C."/>
            <person name="Geissler-Plaum R."/>
            <person name="Schnell S."/>
        </authorList>
    </citation>
    <scope>NUCLEOTIDE SEQUENCE [LARGE SCALE GENOMIC DNA]</scope>
    <source>
        <strain evidence="5 6">I-24</strain>
    </source>
</reference>
<dbReference type="SUPFAM" id="SSF51215">
    <property type="entry name" value="Regulatory protein AraC"/>
    <property type="match status" value="1"/>
</dbReference>
<dbReference type="PRINTS" id="PR00032">
    <property type="entry name" value="HTHARAC"/>
</dbReference>
<dbReference type="Gene3D" id="1.10.10.60">
    <property type="entry name" value="Homeodomain-like"/>
    <property type="match status" value="1"/>
</dbReference>
<keyword evidence="1" id="KW-0805">Transcription regulation</keyword>
<organism evidence="5 6">
    <name type="scientific">Spirosoma endbachense</name>
    <dbReference type="NCBI Taxonomy" id="2666025"/>
    <lineage>
        <taxon>Bacteria</taxon>
        <taxon>Pseudomonadati</taxon>
        <taxon>Bacteroidota</taxon>
        <taxon>Cytophagia</taxon>
        <taxon>Cytophagales</taxon>
        <taxon>Cytophagaceae</taxon>
        <taxon>Spirosoma</taxon>
    </lineage>
</organism>
<keyword evidence="3" id="KW-0804">Transcription</keyword>
<dbReference type="SUPFAM" id="SSF46689">
    <property type="entry name" value="Homeodomain-like"/>
    <property type="match status" value="1"/>
</dbReference>
<evidence type="ECO:0000256" key="1">
    <source>
        <dbReference type="ARBA" id="ARBA00023015"/>
    </source>
</evidence>
<evidence type="ECO:0000256" key="3">
    <source>
        <dbReference type="ARBA" id="ARBA00023163"/>
    </source>
</evidence>
<dbReference type="InterPro" id="IPR003313">
    <property type="entry name" value="AraC-bd"/>
</dbReference>
<dbReference type="GO" id="GO:0043565">
    <property type="term" value="F:sequence-specific DNA binding"/>
    <property type="evidence" value="ECO:0007669"/>
    <property type="project" value="InterPro"/>
</dbReference>
<dbReference type="InterPro" id="IPR037923">
    <property type="entry name" value="HTH-like"/>
</dbReference>
<name>A0A6P1W149_9BACT</name>